<keyword evidence="3" id="KW-0564">Palmitate</keyword>
<dbReference type="EMBL" id="JAVMBO010000017">
    <property type="protein sequence ID" value="MDS1311048.1"/>
    <property type="molecule type" value="Genomic_DNA"/>
</dbReference>
<dbReference type="InterPro" id="IPR018660">
    <property type="entry name" value="MliC"/>
</dbReference>
<dbReference type="Proteomes" id="UP001267407">
    <property type="component" value="Unassembled WGS sequence"/>
</dbReference>
<dbReference type="Gene3D" id="2.40.128.200">
    <property type="match status" value="1"/>
</dbReference>
<keyword evidence="2" id="KW-0472">Membrane</keyword>
<dbReference type="Pfam" id="PF03724">
    <property type="entry name" value="META"/>
    <property type="match status" value="1"/>
</dbReference>
<evidence type="ECO:0000256" key="2">
    <source>
        <dbReference type="ARBA" id="ARBA00023136"/>
    </source>
</evidence>
<organism evidence="8 9">
    <name type="scientific">Marinobacter xiaoshiensis</name>
    <dbReference type="NCBI Taxonomy" id="3073652"/>
    <lineage>
        <taxon>Bacteria</taxon>
        <taxon>Pseudomonadati</taxon>
        <taxon>Pseudomonadota</taxon>
        <taxon>Gammaproteobacteria</taxon>
        <taxon>Pseudomonadales</taxon>
        <taxon>Marinobacteraceae</taxon>
        <taxon>Marinobacter</taxon>
    </lineage>
</organism>
<feature type="domain" description="DUF306" evidence="6">
    <location>
        <begin position="212"/>
        <end position="316"/>
    </location>
</feature>
<evidence type="ECO:0000256" key="1">
    <source>
        <dbReference type="ARBA" id="ARBA00022729"/>
    </source>
</evidence>
<dbReference type="InterPro" id="IPR038670">
    <property type="entry name" value="HslJ-like_sf"/>
</dbReference>
<comment type="caution">
    <text evidence="8">The sequence shown here is derived from an EMBL/GenBank/DDBJ whole genome shotgun (WGS) entry which is preliminary data.</text>
</comment>
<gene>
    <name evidence="8" type="ORF">RKA07_13180</name>
</gene>
<dbReference type="InterPro" id="IPR005184">
    <property type="entry name" value="DUF306_Meta_HslJ"/>
</dbReference>
<dbReference type="SUPFAM" id="SSF141488">
    <property type="entry name" value="YdhA-like"/>
    <property type="match status" value="1"/>
</dbReference>
<dbReference type="RefSeq" id="WP_310966515.1">
    <property type="nucleotide sequence ID" value="NZ_JAVMBO010000017.1"/>
</dbReference>
<dbReference type="PROSITE" id="PS51257">
    <property type="entry name" value="PROKAR_LIPOPROTEIN"/>
    <property type="match status" value="1"/>
</dbReference>
<feature type="signal peptide" evidence="5">
    <location>
        <begin position="1"/>
        <end position="23"/>
    </location>
</feature>
<evidence type="ECO:0000313" key="9">
    <source>
        <dbReference type="Proteomes" id="UP001267407"/>
    </source>
</evidence>
<evidence type="ECO:0000259" key="7">
    <source>
        <dbReference type="Pfam" id="PF09864"/>
    </source>
</evidence>
<dbReference type="Pfam" id="PF09864">
    <property type="entry name" value="MliC"/>
    <property type="match status" value="1"/>
</dbReference>
<evidence type="ECO:0000256" key="3">
    <source>
        <dbReference type="ARBA" id="ARBA00023139"/>
    </source>
</evidence>
<keyword evidence="1 5" id="KW-0732">Signal</keyword>
<dbReference type="PANTHER" id="PTHR35535:SF2">
    <property type="entry name" value="DUF306 DOMAIN-CONTAINING PROTEIN"/>
    <property type="match status" value="1"/>
</dbReference>
<evidence type="ECO:0000259" key="6">
    <source>
        <dbReference type="Pfam" id="PF03724"/>
    </source>
</evidence>
<evidence type="ECO:0000313" key="8">
    <source>
        <dbReference type="EMBL" id="MDS1311048.1"/>
    </source>
</evidence>
<evidence type="ECO:0000256" key="5">
    <source>
        <dbReference type="SAM" id="SignalP"/>
    </source>
</evidence>
<evidence type="ECO:0000256" key="4">
    <source>
        <dbReference type="ARBA" id="ARBA00023288"/>
    </source>
</evidence>
<protein>
    <submittedName>
        <fullName evidence="8">META domain-containing protein</fullName>
    </submittedName>
</protein>
<proteinExistence type="predicted"/>
<reference evidence="8" key="1">
    <citation type="submission" date="2023-09" db="EMBL/GenBank/DDBJ databases">
        <title>Marinobacter sediminicola sp. nov. and Marinobacter maritimum sp. nov., isolated from marine sediment.</title>
        <authorList>
            <person name="An J."/>
        </authorList>
    </citation>
    <scope>NUCLEOTIDE SEQUENCE</scope>
    <source>
        <strain evidence="8">F60267</strain>
    </source>
</reference>
<accession>A0ABU2HJ11</accession>
<name>A0ABU2HJ11_9GAMM</name>
<keyword evidence="9" id="KW-1185">Reference proteome</keyword>
<dbReference type="InterPro" id="IPR036328">
    <property type="entry name" value="MliC_sf"/>
</dbReference>
<feature type="chain" id="PRO_5045291761" evidence="5">
    <location>
        <begin position="24"/>
        <end position="325"/>
    </location>
</feature>
<feature type="domain" description="C-type lysozyme inhibitor" evidence="7">
    <location>
        <begin position="35"/>
        <end position="100"/>
    </location>
</feature>
<dbReference type="InterPro" id="IPR053147">
    <property type="entry name" value="Hsp_HslJ-like"/>
</dbReference>
<sequence length="325" mass="35459">MYLQRFLKASAVAATGLFISACASGPKTSGAIGSYQCGQLDVTVANAGDGDLLGVDYQGKRLLLKPKQSASGELYVATGDDQTQFWSKGERATFTVKGQTYPECLQAGALEMPFEATGNEPFWHIRVDGEELVMNRPYDTGEPERVALETTVANRHGREFRGELEGQELTMKVARQLCEDNMSGAQFPAQVRLELNGEVFQGCGGDTDRLFRGAEWVVEDLANAGIIDRSRITIEFFEDNRVAGRASCNRYGGQYELTAEGVSFDHMFATKMACAPALMNQEDRFLELLSKVKRAAIGRNGELVLTTDAGETITAFQSTESKGTP</sequence>
<keyword evidence="4" id="KW-0449">Lipoprotein</keyword>
<dbReference type="Gene3D" id="2.40.128.270">
    <property type="match status" value="1"/>
</dbReference>
<dbReference type="PANTHER" id="PTHR35535">
    <property type="entry name" value="HEAT SHOCK PROTEIN HSLJ"/>
    <property type="match status" value="1"/>
</dbReference>